<dbReference type="PANTHER" id="PTHR46207:SF1">
    <property type="entry name" value="PROTEIN RCC2"/>
    <property type="match status" value="1"/>
</dbReference>
<feature type="repeat" description="RCC1" evidence="2">
    <location>
        <begin position="289"/>
        <end position="342"/>
    </location>
</feature>
<dbReference type="PANTHER" id="PTHR46207">
    <property type="entry name" value="PROTEIN RCC2"/>
    <property type="match status" value="1"/>
</dbReference>
<dbReference type="SUPFAM" id="SSF50985">
    <property type="entry name" value="RCC1/BLIP-II"/>
    <property type="match status" value="1"/>
</dbReference>
<feature type="repeat" description="RCC1" evidence="2">
    <location>
        <begin position="391"/>
        <end position="444"/>
    </location>
</feature>
<evidence type="ECO:0000256" key="2">
    <source>
        <dbReference type="PROSITE-ProRule" id="PRU00235"/>
    </source>
</evidence>
<feature type="repeat" description="RCC1" evidence="2">
    <location>
        <begin position="213"/>
        <end position="288"/>
    </location>
</feature>
<reference evidence="4" key="1">
    <citation type="submission" date="2018-07" db="EMBL/GenBank/DDBJ databases">
        <authorList>
            <person name="Quirk P.G."/>
            <person name="Krulwich T.A."/>
        </authorList>
    </citation>
    <scope>NUCLEOTIDE SEQUENCE</scope>
</reference>
<organism evidence="4">
    <name type="scientific">Culicoides sonorensis</name>
    <name type="common">Biting midge</name>
    <dbReference type="NCBI Taxonomy" id="179676"/>
    <lineage>
        <taxon>Eukaryota</taxon>
        <taxon>Metazoa</taxon>
        <taxon>Ecdysozoa</taxon>
        <taxon>Arthropoda</taxon>
        <taxon>Hexapoda</taxon>
        <taxon>Insecta</taxon>
        <taxon>Pterygota</taxon>
        <taxon>Neoptera</taxon>
        <taxon>Endopterygota</taxon>
        <taxon>Diptera</taxon>
        <taxon>Nematocera</taxon>
        <taxon>Chironomoidea</taxon>
        <taxon>Ceratopogonidae</taxon>
        <taxon>Ceratopogoninae</taxon>
        <taxon>Culicoides</taxon>
        <taxon>Monoculicoides</taxon>
    </lineage>
</organism>
<protein>
    <submittedName>
        <fullName evidence="4">CSON015258 protein</fullName>
    </submittedName>
</protein>
<sequence>MSQKRPAETAIQPMKRIKNENNNNLESDASTIKIPTQLPKEILQKYDNGVGKLLISGMINWERPWKNPPKNVVKTPIELLKFHRFTDEKYQAVISGPCSVHTILINSEGKAFGLGQNANGQLGLENLGVYHAPTPIPELDGYNIISAATGRCHTLFLTDMGTVLACGENKSGQCGIGKLSPMVNKPTLIKYSGHPIVKVGCGGDFSVILDSKGYLYAFGLPEYGQLGNNTEGKYFIIANKLTFHYETAPKRIVMYVDKDKTGHFNAIHGVKIEDFSCGPNHTVAIDSEKRIFSWGFGGYGRLGHAETKDEMMPRLIKYFVNTKANIERVVCGSTFSIAVSPDKVMYLFGLNRASKTTKEANMYPKPIHDLSGWKIHSIGCGTTSTMIAADDSLIAWGAAPTHGELGLGEGQKSSAVPIQVPDFIGTKILQVTMGMAHTILLVDTENDKAHEKYEQFDEYVVEQ</sequence>
<dbReference type="InterPro" id="IPR058923">
    <property type="entry name" value="RCC1-like_dom"/>
</dbReference>
<evidence type="ECO:0000313" key="4">
    <source>
        <dbReference type="EMBL" id="SSX19672.1"/>
    </source>
</evidence>
<accession>A0A336LNL6</accession>
<dbReference type="PROSITE" id="PS00626">
    <property type="entry name" value="RCC1_2"/>
    <property type="match status" value="2"/>
</dbReference>
<dbReference type="EMBL" id="UFQT01000094">
    <property type="protein sequence ID" value="SSX19672.1"/>
    <property type="molecule type" value="Genomic_DNA"/>
</dbReference>
<dbReference type="InterPro" id="IPR000408">
    <property type="entry name" value="Reg_chr_condens"/>
</dbReference>
<dbReference type="AlphaFoldDB" id="A0A336LNL6"/>
<dbReference type="VEuPathDB" id="VectorBase:CSON015258"/>
<dbReference type="InterPro" id="IPR028641">
    <property type="entry name" value="RCC2"/>
</dbReference>
<dbReference type="Gene3D" id="2.130.10.30">
    <property type="entry name" value="Regulator of chromosome condensation 1/beta-lactamase-inhibitor protein II"/>
    <property type="match status" value="2"/>
</dbReference>
<evidence type="ECO:0000256" key="1">
    <source>
        <dbReference type="ARBA" id="ARBA00022737"/>
    </source>
</evidence>
<feature type="repeat" description="RCC1" evidence="2">
    <location>
        <begin position="109"/>
        <end position="160"/>
    </location>
</feature>
<dbReference type="PRINTS" id="PR00633">
    <property type="entry name" value="RCCNDNSATION"/>
</dbReference>
<feature type="domain" description="RCC1-like" evidence="3">
    <location>
        <begin position="99"/>
        <end position="439"/>
    </location>
</feature>
<gene>
    <name evidence="4" type="primary">CSON015258</name>
</gene>
<dbReference type="GO" id="GO:0016020">
    <property type="term" value="C:membrane"/>
    <property type="evidence" value="ECO:0007669"/>
    <property type="project" value="TreeGrafter"/>
</dbReference>
<evidence type="ECO:0000259" key="3">
    <source>
        <dbReference type="Pfam" id="PF25390"/>
    </source>
</evidence>
<dbReference type="Pfam" id="PF25390">
    <property type="entry name" value="WD40_RLD"/>
    <property type="match status" value="1"/>
</dbReference>
<feature type="repeat" description="RCC1" evidence="2">
    <location>
        <begin position="161"/>
        <end position="212"/>
    </location>
</feature>
<name>A0A336LNL6_CULSO</name>
<proteinExistence type="predicted"/>
<dbReference type="GO" id="GO:0031267">
    <property type="term" value="F:small GTPase binding"/>
    <property type="evidence" value="ECO:0007669"/>
    <property type="project" value="TreeGrafter"/>
</dbReference>
<dbReference type="InterPro" id="IPR009091">
    <property type="entry name" value="RCC1/BLIP-II"/>
</dbReference>
<dbReference type="PROSITE" id="PS50012">
    <property type="entry name" value="RCC1_3"/>
    <property type="match status" value="5"/>
</dbReference>
<dbReference type="OMA" id="HELPERC"/>
<keyword evidence="1" id="KW-0677">Repeat</keyword>